<accession>A0A5B0V8U1</accession>
<dbReference type="EMBL" id="VTUU01000013">
    <property type="protein sequence ID" value="KAA1171030.1"/>
    <property type="molecule type" value="Genomic_DNA"/>
</dbReference>
<keyword evidence="1" id="KW-0812">Transmembrane</keyword>
<evidence type="ECO:0000256" key="1">
    <source>
        <dbReference type="SAM" id="Phobius"/>
    </source>
</evidence>
<name>A0A5B0V8U1_9GAMM</name>
<proteinExistence type="predicted"/>
<keyword evidence="3" id="KW-1185">Reference proteome</keyword>
<dbReference type="Proteomes" id="UP000323161">
    <property type="component" value="Unassembled WGS sequence"/>
</dbReference>
<comment type="caution">
    <text evidence="2">The sequence shown here is derived from an EMBL/GenBank/DDBJ whole genome shotgun (WGS) entry which is preliminary data.</text>
</comment>
<dbReference type="AlphaFoldDB" id="A0A5B0V8U1"/>
<sequence length="168" mass="18443">MFKEASLLKIIVGFGILVAIVIAYVFGPNVSERYASSSHGEAGDPSIATNYVQTCNLLAGPCGWDSKGAHWKVELLELDDDGDGTEYQLSIETSEKPERFLAVLRGESMYMGEYPVPMKETSDGVYQARFTAPLCTVDSTMIWRIDLQSAQAPIPSQQTKLTFEAKGH</sequence>
<gene>
    <name evidence="2" type="ORF">FWJ25_17765</name>
</gene>
<keyword evidence="1" id="KW-1133">Transmembrane helix</keyword>
<reference evidence="2 3" key="1">
    <citation type="submission" date="2019-08" db="EMBL/GenBank/DDBJ databases">
        <title>Marinobacter ZYF650 sp. nov., a marine bacterium isolated from seawater of the Mariana trench.</title>
        <authorList>
            <person name="Ahmad W."/>
        </authorList>
    </citation>
    <scope>NUCLEOTIDE SEQUENCE [LARGE SCALE GENOMIC DNA]</scope>
    <source>
        <strain evidence="2 3">ZYF650</strain>
    </source>
</reference>
<organism evidence="2 3">
    <name type="scientific">Marinobacter salinexigens</name>
    <dbReference type="NCBI Taxonomy" id="2919747"/>
    <lineage>
        <taxon>Bacteria</taxon>
        <taxon>Pseudomonadati</taxon>
        <taxon>Pseudomonadota</taxon>
        <taxon>Gammaproteobacteria</taxon>
        <taxon>Pseudomonadales</taxon>
        <taxon>Marinobacteraceae</taxon>
        <taxon>Marinobacter</taxon>
    </lineage>
</organism>
<keyword evidence="1" id="KW-0472">Membrane</keyword>
<feature type="transmembrane region" description="Helical" evidence="1">
    <location>
        <begin position="7"/>
        <end position="27"/>
    </location>
</feature>
<evidence type="ECO:0000313" key="2">
    <source>
        <dbReference type="EMBL" id="KAA1171030.1"/>
    </source>
</evidence>
<evidence type="ECO:0000313" key="3">
    <source>
        <dbReference type="Proteomes" id="UP000323161"/>
    </source>
</evidence>
<protein>
    <submittedName>
        <fullName evidence="2">Uncharacterized protein</fullName>
    </submittedName>
</protein>